<evidence type="ECO:0000256" key="4">
    <source>
        <dbReference type="ARBA" id="ARBA00022741"/>
    </source>
</evidence>
<feature type="domain" description="Aminoacyl-tRNA synthetase class Ia" evidence="11">
    <location>
        <begin position="163"/>
        <end position="233"/>
    </location>
</feature>
<keyword evidence="3" id="KW-0436">Ligase</keyword>
<dbReference type="InterPro" id="IPR002300">
    <property type="entry name" value="aa-tRNA-synth_Ia"/>
</dbReference>
<name>A0A218X846_PUNGR</name>
<dbReference type="GO" id="GO:0006438">
    <property type="term" value="P:valyl-tRNA aminoacylation"/>
    <property type="evidence" value="ECO:0007669"/>
    <property type="project" value="InterPro"/>
</dbReference>
<comment type="similarity">
    <text evidence="1">Belongs to the class-I aminoacyl-tRNA synthetase family.</text>
</comment>
<protein>
    <recommendedName>
        <fullName evidence="2">valine--tRNA ligase</fullName>
        <ecNumber evidence="2">6.1.1.9</ecNumber>
    </recommendedName>
    <alternativeName>
        <fullName evidence="8">Valyl-tRNA synthetase</fullName>
    </alternativeName>
</protein>
<feature type="region of interest" description="Disordered" evidence="10">
    <location>
        <begin position="112"/>
        <end position="136"/>
    </location>
</feature>
<dbReference type="PANTHER" id="PTHR11946">
    <property type="entry name" value="VALYL-TRNA SYNTHETASES"/>
    <property type="match status" value="1"/>
</dbReference>
<dbReference type="InterPro" id="IPR014729">
    <property type="entry name" value="Rossmann-like_a/b/a_fold"/>
</dbReference>
<evidence type="ECO:0000256" key="9">
    <source>
        <dbReference type="SAM" id="Coils"/>
    </source>
</evidence>
<evidence type="ECO:0000313" key="13">
    <source>
        <dbReference type="Proteomes" id="UP000197138"/>
    </source>
</evidence>
<evidence type="ECO:0000256" key="8">
    <source>
        <dbReference type="ARBA" id="ARBA00029936"/>
    </source>
</evidence>
<dbReference type="GO" id="GO:0005829">
    <property type="term" value="C:cytosol"/>
    <property type="evidence" value="ECO:0007669"/>
    <property type="project" value="TreeGrafter"/>
</dbReference>
<dbReference type="PANTHER" id="PTHR11946:SF109">
    <property type="entry name" value="VALINE--TRNA LIGASE"/>
    <property type="match status" value="1"/>
</dbReference>
<evidence type="ECO:0000313" key="12">
    <source>
        <dbReference type="EMBL" id="OWM81117.1"/>
    </source>
</evidence>
<evidence type="ECO:0000256" key="6">
    <source>
        <dbReference type="ARBA" id="ARBA00022917"/>
    </source>
</evidence>
<evidence type="ECO:0000256" key="2">
    <source>
        <dbReference type="ARBA" id="ARBA00013169"/>
    </source>
</evidence>
<feature type="compositionally biased region" description="Basic and acidic residues" evidence="10">
    <location>
        <begin position="122"/>
        <end position="132"/>
    </location>
</feature>
<organism evidence="12 13">
    <name type="scientific">Punica granatum</name>
    <name type="common">Pomegranate</name>
    <dbReference type="NCBI Taxonomy" id="22663"/>
    <lineage>
        <taxon>Eukaryota</taxon>
        <taxon>Viridiplantae</taxon>
        <taxon>Streptophyta</taxon>
        <taxon>Embryophyta</taxon>
        <taxon>Tracheophyta</taxon>
        <taxon>Spermatophyta</taxon>
        <taxon>Magnoliopsida</taxon>
        <taxon>eudicotyledons</taxon>
        <taxon>Gunneridae</taxon>
        <taxon>Pentapetalae</taxon>
        <taxon>rosids</taxon>
        <taxon>malvids</taxon>
        <taxon>Myrtales</taxon>
        <taxon>Lythraceae</taxon>
        <taxon>Punica</taxon>
    </lineage>
</organism>
<keyword evidence="6" id="KW-0648">Protein biosynthesis</keyword>
<keyword evidence="5" id="KW-0067">ATP-binding</keyword>
<evidence type="ECO:0000256" key="1">
    <source>
        <dbReference type="ARBA" id="ARBA00005594"/>
    </source>
</evidence>
<gene>
    <name evidence="12" type="ORF">CDL15_Pgr007148</name>
</gene>
<dbReference type="GO" id="GO:0005524">
    <property type="term" value="F:ATP binding"/>
    <property type="evidence" value="ECO:0007669"/>
    <property type="project" value="UniProtKB-KW"/>
</dbReference>
<evidence type="ECO:0000256" key="5">
    <source>
        <dbReference type="ARBA" id="ARBA00022840"/>
    </source>
</evidence>
<dbReference type="InterPro" id="IPR002303">
    <property type="entry name" value="Valyl-tRNA_ligase"/>
</dbReference>
<dbReference type="GO" id="GO:0004832">
    <property type="term" value="F:valine-tRNA ligase activity"/>
    <property type="evidence" value="ECO:0007669"/>
    <property type="project" value="UniProtKB-EC"/>
</dbReference>
<dbReference type="Gene3D" id="3.40.50.620">
    <property type="entry name" value="HUPs"/>
    <property type="match status" value="1"/>
</dbReference>
<evidence type="ECO:0000256" key="3">
    <source>
        <dbReference type="ARBA" id="ARBA00022598"/>
    </source>
</evidence>
<feature type="coiled-coil region" evidence="9">
    <location>
        <begin position="62"/>
        <end position="97"/>
    </location>
</feature>
<evidence type="ECO:0000259" key="11">
    <source>
        <dbReference type="Pfam" id="PF00133"/>
    </source>
</evidence>
<evidence type="ECO:0000256" key="10">
    <source>
        <dbReference type="SAM" id="MobiDB-lite"/>
    </source>
</evidence>
<accession>A0A218X846</accession>
<dbReference type="SUPFAM" id="SSF52374">
    <property type="entry name" value="Nucleotidylyl transferase"/>
    <property type="match status" value="1"/>
</dbReference>
<dbReference type="EC" id="6.1.1.9" evidence="2"/>
<sequence>MRNSLSMNRIHPTLHPPALSSLRWIHESSKMVLMVSESSHTTRLSMSSSSIAFVPYALQSQKDNNVKTVDDLERKKRKEEKARLKELKKQKAAERAASAKLMVLAPQEVGNASKKSAKKNVKKDAGEDKPEDYIYPETPLGEKKRLSRQMAKWYNPTAVEKSWYEWWEKSQFFVADANSSKPPFVIVLSPPNITGALNIGHALTVAIEDTIISGYNALWVPGMDHAGIATEVKFLSSL</sequence>
<dbReference type="AlphaFoldDB" id="A0A218X846"/>
<keyword evidence="7" id="KW-0030">Aminoacyl-tRNA synthetase</keyword>
<evidence type="ECO:0000256" key="7">
    <source>
        <dbReference type="ARBA" id="ARBA00023146"/>
    </source>
</evidence>
<proteinExistence type="inferred from homology"/>
<keyword evidence="4" id="KW-0547">Nucleotide-binding</keyword>
<comment type="caution">
    <text evidence="12">The sequence shown here is derived from an EMBL/GenBank/DDBJ whole genome shotgun (WGS) entry which is preliminary data.</text>
</comment>
<dbReference type="Pfam" id="PF00133">
    <property type="entry name" value="tRNA-synt_1"/>
    <property type="match status" value="1"/>
</dbReference>
<keyword evidence="9" id="KW-0175">Coiled coil</keyword>
<dbReference type="EMBL" id="MTKT01002214">
    <property type="protein sequence ID" value="OWM81117.1"/>
    <property type="molecule type" value="Genomic_DNA"/>
</dbReference>
<dbReference type="Proteomes" id="UP000197138">
    <property type="component" value="Unassembled WGS sequence"/>
</dbReference>
<reference evidence="13" key="1">
    <citation type="journal article" date="2017" name="Plant J.">
        <title>The pomegranate (Punica granatum L.) genome and the genomics of punicalagin biosynthesis.</title>
        <authorList>
            <person name="Qin G."/>
            <person name="Xu C."/>
            <person name="Ming R."/>
            <person name="Tang H."/>
            <person name="Guyot R."/>
            <person name="Kramer E.M."/>
            <person name="Hu Y."/>
            <person name="Yi X."/>
            <person name="Qi Y."/>
            <person name="Xu X."/>
            <person name="Gao Z."/>
            <person name="Pan H."/>
            <person name="Jian J."/>
            <person name="Tian Y."/>
            <person name="Yue Z."/>
            <person name="Xu Y."/>
        </authorList>
    </citation>
    <scope>NUCLEOTIDE SEQUENCE [LARGE SCALE GENOMIC DNA]</scope>
    <source>
        <strain evidence="13">cv. Dabenzi</strain>
    </source>
</reference>